<name>A0ABN6Z3Y0_9BACE</name>
<dbReference type="EMBL" id="AP028055">
    <property type="protein sequence ID" value="BEG98822.1"/>
    <property type="molecule type" value="Genomic_DNA"/>
</dbReference>
<gene>
    <name evidence="1" type="ORF">BSYN_10870</name>
</gene>
<evidence type="ECO:0000313" key="1">
    <source>
        <dbReference type="EMBL" id="BEG98822.1"/>
    </source>
</evidence>
<proteinExistence type="predicted"/>
<dbReference type="Proteomes" id="UP001496674">
    <property type="component" value="Chromosome"/>
</dbReference>
<organism evidence="1 2">
    <name type="scientific">Bacteroides sedimenti</name>
    <dbReference type="NCBI Taxonomy" id="2136147"/>
    <lineage>
        <taxon>Bacteria</taxon>
        <taxon>Pseudomonadati</taxon>
        <taxon>Bacteroidota</taxon>
        <taxon>Bacteroidia</taxon>
        <taxon>Bacteroidales</taxon>
        <taxon>Bacteroidaceae</taxon>
        <taxon>Bacteroides</taxon>
    </lineage>
</organism>
<protein>
    <submittedName>
        <fullName evidence="1">Uncharacterized protein</fullName>
    </submittedName>
</protein>
<accession>A0ABN6Z3Y0</accession>
<reference evidence="1 2" key="1">
    <citation type="submission" date="2023-04" db="EMBL/GenBank/DDBJ databases">
        <title>Draft genome sequence of acteroides sedimenti strain YN3PY1.</title>
        <authorList>
            <person name="Yoshida N."/>
        </authorList>
    </citation>
    <scope>NUCLEOTIDE SEQUENCE [LARGE SCALE GENOMIC DNA]</scope>
    <source>
        <strain evidence="1 2">YN3PY1</strain>
    </source>
</reference>
<keyword evidence="2" id="KW-1185">Reference proteome</keyword>
<sequence>MIGGGMLKELKNGAPNTFFRNLSEQHHNLYDNDLELDTFFRNSKRELLL</sequence>
<evidence type="ECO:0000313" key="2">
    <source>
        <dbReference type="Proteomes" id="UP001496674"/>
    </source>
</evidence>